<gene>
    <name evidence="1" type="ORF">LKD45_15435</name>
</gene>
<dbReference type="EMBL" id="JAJEQF010000059">
    <property type="protein sequence ID" value="MCC2169058.1"/>
    <property type="molecule type" value="Genomic_DNA"/>
</dbReference>
<dbReference type="PANTHER" id="PTHR12526">
    <property type="entry name" value="GLYCOSYLTRANSFERASE"/>
    <property type="match status" value="1"/>
</dbReference>
<dbReference type="CDD" id="cd03801">
    <property type="entry name" value="GT4_PimA-like"/>
    <property type="match status" value="1"/>
</dbReference>
<evidence type="ECO:0000313" key="2">
    <source>
        <dbReference type="Proteomes" id="UP001199355"/>
    </source>
</evidence>
<dbReference type="AlphaFoldDB" id="A0AAE3AZX1"/>
<dbReference type="Proteomes" id="UP001199355">
    <property type="component" value="Unassembled WGS sequence"/>
</dbReference>
<proteinExistence type="predicted"/>
<keyword evidence="2" id="KW-1185">Reference proteome</keyword>
<name>A0AAE3AZX1_9FIRM</name>
<sequence length="349" mass="40199">MGKKVIFVGWINKGKPADCGETMKNQLCIQKLEEFGIDCMQMDFKNWRKHPWVFVQLVFNIFAHRDATLLLSTSPQNVYPLIKVLKKIGWKQNIVLWVIGGSLGQKVKQGIHRADVINFAKHILVESSTMVKELEECSVDGVIEVPNFKPIEYYPTIGQKYPNSNRPLRFVFLSRIMPEKGCDYILEATRLLNEEGYEKRFTVDFYGKIADGYSCAFNEKINSLKNATYQGFLNLREKEGYDQLSNYDMMLFPTYWRGEGFAGVFIDAFISGVPMIATDWAHNRIILEDGKTALFIPTHNVLALKEKMRQCISGDVDIQRMSCCCQNEAQKYDVNHVITEELLKRIEVM</sequence>
<comment type="caution">
    <text evidence="1">The sequence shown here is derived from an EMBL/GenBank/DDBJ whole genome shotgun (WGS) entry which is preliminary data.</text>
</comment>
<dbReference type="Gene3D" id="3.40.50.2000">
    <property type="entry name" value="Glycogen Phosphorylase B"/>
    <property type="match status" value="1"/>
</dbReference>
<protein>
    <submittedName>
        <fullName evidence="1">Glycosyltransferase</fullName>
    </submittedName>
</protein>
<dbReference type="SUPFAM" id="SSF53756">
    <property type="entry name" value="UDP-Glycosyltransferase/glycogen phosphorylase"/>
    <property type="match status" value="1"/>
</dbReference>
<organism evidence="1 2">
    <name type="scientific">Gallintestinimicrobium propionicum</name>
    <dbReference type="NCBI Taxonomy" id="2981770"/>
    <lineage>
        <taxon>Bacteria</taxon>
        <taxon>Bacillati</taxon>
        <taxon>Bacillota</taxon>
        <taxon>Clostridia</taxon>
        <taxon>Lachnospirales</taxon>
        <taxon>Lachnospiraceae</taxon>
        <taxon>Gallintestinimicrobium</taxon>
    </lineage>
</organism>
<evidence type="ECO:0000313" key="1">
    <source>
        <dbReference type="EMBL" id="MCC2169058.1"/>
    </source>
</evidence>
<reference evidence="1 2" key="1">
    <citation type="submission" date="2021-10" db="EMBL/GenBank/DDBJ databases">
        <title>Anaerobic single-cell dispensing facilitates the cultivation of human gut bacteria.</title>
        <authorList>
            <person name="Afrizal A."/>
        </authorList>
    </citation>
    <scope>NUCLEOTIDE SEQUENCE [LARGE SCALE GENOMIC DNA]</scope>
    <source>
        <strain evidence="1 2">CLA-AA-H244</strain>
    </source>
</reference>
<accession>A0AAE3AZX1</accession>
<dbReference type="RefSeq" id="WP_308729083.1">
    <property type="nucleotide sequence ID" value="NZ_JAJEQF010000059.1"/>
</dbReference>
<dbReference type="Pfam" id="PF13692">
    <property type="entry name" value="Glyco_trans_1_4"/>
    <property type="match status" value="1"/>
</dbReference>